<evidence type="ECO:0000256" key="3">
    <source>
        <dbReference type="ARBA" id="ARBA00019242"/>
    </source>
</evidence>
<evidence type="ECO:0000313" key="9">
    <source>
        <dbReference type="Proteomes" id="UP000694888"/>
    </source>
</evidence>
<comment type="subcellular location">
    <subcellularLocation>
        <location evidence="1">Lipid droplet</location>
    </subcellularLocation>
</comment>
<keyword evidence="4" id="KW-0551">Lipid droplet</keyword>
<protein>
    <recommendedName>
        <fullName evidence="3">Lipid droplet-associated hydrolase</fullName>
        <ecNumber evidence="7">3.1.1.13</ecNumber>
    </recommendedName>
    <alternativeName>
        <fullName evidence="6">Lipid droplet-associated serine hydrolase</fullName>
    </alternativeName>
</protein>
<dbReference type="GO" id="GO:0016787">
    <property type="term" value="F:hydrolase activity"/>
    <property type="evidence" value="ECO:0007669"/>
    <property type="project" value="UniProtKB-KW"/>
</dbReference>
<evidence type="ECO:0000256" key="1">
    <source>
        <dbReference type="ARBA" id="ARBA00004502"/>
    </source>
</evidence>
<comment type="catalytic activity">
    <reaction evidence="8">
        <text>a cholesterol ester + H2O = cholesterol + a fatty acid + H(+)</text>
        <dbReference type="Rhea" id="RHEA:36403"/>
        <dbReference type="ChEBI" id="CHEBI:15377"/>
        <dbReference type="ChEBI" id="CHEBI:15378"/>
        <dbReference type="ChEBI" id="CHEBI:16113"/>
        <dbReference type="ChEBI" id="CHEBI:17002"/>
        <dbReference type="ChEBI" id="CHEBI:28868"/>
        <dbReference type="EC" id="3.1.1.13"/>
    </reaction>
    <physiologicalReaction direction="left-to-right" evidence="8">
        <dbReference type="Rhea" id="RHEA:36404"/>
    </physiologicalReaction>
</comment>
<dbReference type="Proteomes" id="UP000694888">
    <property type="component" value="Unplaced"/>
</dbReference>
<dbReference type="PANTHER" id="PTHR13390:SF0">
    <property type="entry name" value="LIPID DROPLET-ASSOCIATED HYDROLASE"/>
    <property type="match status" value="1"/>
</dbReference>
<evidence type="ECO:0000256" key="8">
    <source>
        <dbReference type="ARBA" id="ARBA00049527"/>
    </source>
</evidence>
<keyword evidence="9" id="KW-1185">Reference proteome</keyword>
<dbReference type="InterPro" id="IPR019363">
    <property type="entry name" value="LDAH"/>
</dbReference>
<dbReference type="RefSeq" id="XP_035824452.1">
    <property type="nucleotide sequence ID" value="XM_035968559.1"/>
</dbReference>
<sequence length="459" mass="52494">MVFMLSKSTLKVFPFCTVTHSYHRLRWASFIACALQVRQTLPTCRSRSVSTFRTAVSALGRDFLVQQRKASIFKCYFVKADFCGISKHSTSEWIRVQRFILMEVTVNAKGSKGSQIRKVMATSNGKRAAEEIEEKFVKVGEVETSLLTLGHFRDASSSEDAKRVLFLIIPGNPGVPTYYEDFMQELYSHCEGQIPVWTVGQAGHVQPPDQSLSFSDVFSTRDDIYSLKAQIEHKVTFIRENIPPDVSLILIGHSIGCYMILNMLEHLPSSQVLRCFMLFPTVERMATSPQGQAMTPVLRYLRWFLVAAALFVVMIPMSIRRPLIEWHFRRADCPPCLYDGVVRTLTPWTANFASYLAKVEMNEVTELQEHLIKKHLKKLSFYYGTRDHWAPVQYFYDLKTTFPDVDARLCSLNLKHAFVLETPEGKAMAKIVWLWAQSHHHTVLSHTGSVDQETWAFDG</sequence>
<evidence type="ECO:0000256" key="5">
    <source>
        <dbReference type="ARBA" id="ARBA00022801"/>
    </source>
</evidence>
<dbReference type="Gene3D" id="3.40.50.1820">
    <property type="entry name" value="alpha/beta hydrolase"/>
    <property type="match status" value="1"/>
</dbReference>
<evidence type="ECO:0000313" key="10">
    <source>
        <dbReference type="RefSeq" id="XP_035824452.1"/>
    </source>
</evidence>
<dbReference type="PANTHER" id="PTHR13390">
    <property type="entry name" value="LIPASE"/>
    <property type="match status" value="1"/>
</dbReference>
<evidence type="ECO:0000256" key="4">
    <source>
        <dbReference type="ARBA" id="ARBA00022677"/>
    </source>
</evidence>
<name>A0ABM1VPW0_APLCA</name>
<accession>A0ABM1VPW0</accession>
<evidence type="ECO:0000256" key="2">
    <source>
        <dbReference type="ARBA" id="ARBA00008300"/>
    </source>
</evidence>
<evidence type="ECO:0000256" key="6">
    <source>
        <dbReference type="ARBA" id="ARBA00031924"/>
    </source>
</evidence>
<comment type="similarity">
    <text evidence="2">Belongs to the AB hydrolase superfamily. LDAH family.</text>
</comment>
<dbReference type="SUPFAM" id="SSF53474">
    <property type="entry name" value="alpha/beta-Hydrolases"/>
    <property type="match status" value="1"/>
</dbReference>
<reference evidence="10" key="1">
    <citation type="submission" date="2025-08" db="UniProtKB">
        <authorList>
            <consortium name="RefSeq"/>
        </authorList>
    </citation>
    <scope>IDENTIFICATION</scope>
</reference>
<gene>
    <name evidence="10" type="primary">LOC101849677</name>
</gene>
<dbReference type="Pfam" id="PF10230">
    <property type="entry name" value="LIDHydrolase"/>
    <property type="match status" value="1"/>
</dbReference>
<evidence type="ECO:0000256" key="7">
    <source>
        <dbReference type="ARBA" id="ARBA00039150"/>
    </source>
</evidence>
<dbReference type="InterPro" id="IPR029058">
    <property type="entry name" value="AB_hydrolase_fold"/>
</dbReference>
<dbReference type="GeneID" id="101849677"/>
<proteinExistence type="inferred from homology"/>
<keyword evidence="5 10" id="KW-0378">Hydrolase</keyword>
<organism evidence="9 10">
    <name type="scientific">Aplysia californica</name>
    <name type="common">California sea hare</name>
    <dbReference type="NCBI Taxonomy" id="6500"/>
    <lineage>
        <taxon>Eukaryota</taxon>
        <taxon>Metazoa</taxon>
        <taxon>Spiralia</taxon>
        <taxon>Lophotrochozoa</taxon>
        <taxon>Mollusca</taxon>
        <taxon>Gastropoda</taxon>
        <taxon>Heterobranchia</taxon>
        <taxon>Euthyneura</taxon>
        <taxon>Tectipleura</taxon>
        <taxon>Aplysiida</taxon>
        <taxon>Aplysioidea</taxon>
        <taxon>Aplysiidae</taxon>
        <taxon>Aplysia</taxon>
    </lineage>
</organism>
<dbReference type="EC" id="3.1.1.13" evidence="7"/>